<feature type="domain" description="OTU" evidence="5">
    <location>
        <begin position="163"/>
        <end position="303"/>
    </location>
</feature>
<dbReference type="InterPro" id="IPR038765">
    <property type="entry name" value="Papain-like_cys_pep_sf"/>
</dbReference>
<name>A0A2P2LDS8_RHIMU</name>
<dbReference type="GO" id="GO:0016579">
    <property type="term" value="P:protein deubiquitination"/>
    <property type="evidence" value="ECO:0007669"/>
    <property type="project" value="TreeGrafter"/>
</dbReference>
<keyword evidence="2 3" id="KW-0378">Hydrolase</keyword>
<dbReference type="SUPFAM" id="SSF54001">
    <property type="entry name" value="Cysteine proteinases"/>
    <property type="match status" value="1"/>
</dbReference>
<dbReference type="EC" id="3.4.19.12" evidence="3"/>
<keyword evidence="3" id="KW-0833">Ubl conjugation pathway</keyword>
<keyword evidence="3" id="KW-0963">Cytoplasm</keyword>
<keyword evidence="3" id="KW-0645">Protease</keyword>
<protein>
    <recommendedName>
        <fullName evidence="3">Ubiquitin thioesterase OTU</fullName>
        <ecNumber evidence="3">3.4.19.12</ecNumber>
    </recommendedName>
</protein>
<dbReference type="PANTHER" id="PTHR13312">
    <property type="entry name" value="HIV-INDUCED PROTEIN-7-LIKE PROTEASE"/>
    <property type="match status" value="1"/>
</dbReference>
<dbReference type="GO" id="GO:0030968">
    <property type="term" value="P:endoplasmic reticulum unfolded protein response"/>
    <property type="evidence" value="ECO:0007669"/>
    <property type="project" value="TreeGrafter"/>
</dbReference>
<proteinExistence type="predicted"/>
<comment type="subcellular location">
    <subcellularLocation>
        <location evidence="3">Cytoplasm</location>
    </subcellularLocation>
</comment>
<evidence type="ECO:0000259" key="5">
    <source>
        <dbReference type="PROSITE" id="PS50802"/>
    </source>
</evidence>
<dbReference type="Gene3D" id="3.90.70.80">
    <property type="match status" value="1"/>
</dbReference>
<reference evidence="6" key="1">
    <citation type="submission" date="2018-02" db="EMBL/GenBank/DDBJ databases">
        <title>Rhizophora mucronata_Transcriptome.</title>
        <authorList>
            <person name="Meera S.P."/>
            <person name="Sreeshan A."/>
            <person name="Augustine A."/>
        </authorList>
    </citation>
    <scope>NUCLEOTIDE SEQUENCE</scope>
    <source>
        <tissue evidence="6">Leaf</tissue>
    </source>
</reference>
<keyword evidence="3" id="KW-0788">Thiol protease</keyword>
<dbReference type="CDD" id="cd22760">
    <property type="entry name" value="OTU_plant_OTU4-like"/>
    <property type="match status" value="1"/>
</dbReference>
<comment type="function">
    <text evidence="3">Hydrolase that can remove conjugated ubiquitin from proteins and may therefore play an important regulatory role at the level of protein turnover by preventing degradation.</text>
</comment>
<evidence type="ECO:0000256" key="2">
    <source>
        <dbReference type="ARBA" id="ARBA00022801"/>
    </source>
</evidence>
<organism evidence="6">
    <name type="scientific">Rhizophora mucronata</name>
    <name type="common">Asiatic mangrove</name>
    <dbReference type="NCBI Taxonomy" id="61149"/>
    <lineage>
        <taxon>Eukaryota</taxon>
        <taxon>Viridiplantae</taxon>
        <taxon>Streptophyta</taxon>
        <taxon>Embryophyta</taxon>
        <taxon>Tracheophyta</taxon>
        <taxon>Spermatophyta</taxon>
        <taxon>Magnoliopsida</taxon>
        <taxon>eudicotyledons</taxon>
        <taxon>Gunneridae</taxon>
        <taxon>Pentapetalae</taxon>
        <taxon>rosids</taxon>
        <taxon>fabids</taxon>
        <taxon>Malpighiales</taxon>
        <taxon>Rhizophoraceae</taxon>
        <taxon>Rhizophora</taxon>
    </lineage>
</organism>
<sequence length="313" mass="35181">MLGFLCARPKPRILNPLIHFYGFSAAHQGRLLQTPIKFSDSNRHRHHSSACRLFGPGGGGGGGGVASIWHVIQSSGFQRRGCQLRRPRGEGSWNVAWDARPARWLYRPDSAWLLFGVCACLAPVDFRFDGNSETFDNTVDETDDGDSNGSTTSDAKSHSSADYKVTGVLADGRCLFRAIAHGACLRSGEEAPDEDRQRELADELRSQVVNELLKRREEIKWFIEGDFEDYVKRIQEPYVWGGEPELLMASHILRTTISVFMIDRRSSNLVNISNYGEEYRTDPRDPINVLFHGYGHYDLLETLPGQSYQKVSA</sequence>
<dbReference type="GO" id="GO:0036503">
    <property type="term" value="P:ERAD pathway"/>
    <property type="evidence" value="ECO:0007669"/>
    <property type="project" value="TreeGrafter"/>
</dbReference>
<comment type="catalytic activity">
    <reaction evidence="1 3">
        <text>Thiol-dependent hydrolysis of ester, thioester, amide, peptide and isopeptide bonds formed by the C-terminal Gly of ubiquitin (a 76-residue protein attached to proteins as an intracellular targeting signal).</text>
        <dbReference type="EC" id="3.4.19.12"/>
    </reaction>
</comment>
<dbReference type="FunFam" id="3.90.70.80:FF:000007">
    <property type="entry name" value="OTU domain-containing protein"/>
    <property type="match status" value="1"/>
</dbReference>
<dbReference type="GO" id="GO:0005634">
    <property type="term" value="C:nucleus"/>
    <property type="evidence" value="ECO:0007669"/>
    <property type="project" value="TreeGrafter"/>
</dbReference>
<feature type="region of interest" description="Disordered" evidence="4">
    <location>
        <begin position="136"/>
        <end position="158"/>
    </location>
</feature>
<evidence type="ECO:0000256" key="1">
    <source>
        <dbReference type="ARBA" id="ARBA00000707"/>
    </source>
</evidence>
<evidence type="ECO:0000313" key="6">
    <source>
        <dbReference type="EMBL" id="MBX16114.1"/>
    </source>
</evidence>
<dbReference type="PROSITE" id="PS50802">
    <property type="entry name" value="OTU"/>
    <property type="match status" value="1"/>
</dbReference>
<accession>A0A2P2LDS8</accession>
<dbReference type="PANTHER" id="PTHR13312:SF6">
    <property type="entry name" value="UBIQUITIN THIOESTERASE OTU"/>
    <property type="match status" value="1"/>
</dbReference>
<dbReference type="AlphaFoldDB" id="A0A2P2LDS8"/>
<dbReference type="GO" id="GO:0005829">
    <property type="term" value="C:cytosol"/>
    <property type="evidence" value="ECO:0007669"/>
    <property type="project" value="TreeGrafter"/>
</dbReference>
<dbReference type="GO" id="GO:0004843">
    <property type="term" value="F:cysteine-type deubiquitinase activity"/>
    <property type="evidence" value="ECO:0007669"/>
    <property type="project" value="UniProtKB-UniRule"/>
</dbReference>
<dbReference type="InterPro" id="IPR003323">
    <property type="entry name" value="OTU_dom"/>
</dbReference>
<evidence type="ECO:0000256" key="4">
    <source>
        <dbReference type="SAM" id="MobiDB-lite"/>
    </source>
</evidence>
<dbReference type="InterPro" id="IPR047947">
    <property type="entry name" value="OTU4_OTU"/>
</dbReference>
<dbReference type="Pfam" id="PF02338">
    <property type="entry name" value="OTU"/>
    <property type="match status" value="1"/>
</dbReference>
<evidence type="ECO:0000256" key="3">
    <source>
        <dbReference type="RuleBase" id="RU367104"/>
    </source>
</evidence>
<dbReference type="EMBL" id="GGEC01035630">
    <property type="protein sequence ID" value="MBX16114.1"/>
    <property type="molecule type" value="Transcribed_RNA"/>
</dbReference>